<dbReference type="Proteomes" id="UP000662914">
    <property type="component" value="Chromosome"/>
</dbReference>
<proteinExistence type="predicted"/>
<gene>
    <name evidence="1" type="ORF">DSYM_25600</name>
</gene>
<protein>
    <submittedName>
        <fullName evidence="1">Formate dehydrogenase</fullName>
    </submittedName>
</protein>
<accession>A0A809S6T4</accession>
<dbReference type="EMBL" id="AP021857">
    <property type="protein sequence ID" value="BBO21861.1"/>
    <property type="molecule type" value="Genomic_DNA"/>
</dbReference>
<sequence length="70" mass="7847">MKIDYLLKMANQIAAGFAATPDEAAASREVAGHLRRFWAPQMRRQLVEHVDSRRGEGLSELVIRAVGDLR</sequence>
<dbReference type="AlphaFoldDB" id="A0A809S6T4"/>
<dbReference type="Pfam" id="PF11390">
    <property type="entry name" value="FdsD"/>
    <property type="match status" value="1"/>
</dbReference>
<dbReference type="InterPro" id="IPR021074">
    <property type="entry name" value="Formate_DH_dsu"/>
</dbReference>
<evidence type="ECO:0000313" key="1">
    <source>
        <dbReference type="EMBL" id="BBO21861.1"/>
    </source>
</evidence>
<dbReference type="KEGG" id="ddz:DSYM_25600"/>
<reference evidence="1" key="1">
    <citation type="journal article" name="DNA Res.">
        <title>The physiological potential of anammox bacteria as revealed by their core genome structure.</title>
        <authorList>
            <person name="Okubo T."/>
            <person name="Toyoda A."/>
            <person name="Fukuhara K."/>
            <person name="Uchiyama I."/>
            <person name="Harigaya Y."/>
            <person name="Kuroiwa M."/>
            <person name="Suzuki T."/>
            <person name="Murakami Y."/>
            <person name="Suwa Y."/>
            <person name="Takami H."/>
        </authorList>
    </citation>
    <scope>NUCLEOTIDE SEQUENCE</scope>
    <source>
        <strain evidence="1">317325-3</strain>
    </source>
</reference>
<name>A0A809S6T4_9PROT</name>
<organism evidence="1 2">
    <name type="scientific">Candidatus Desulfobacillus denitrificans</name>
    <dbReference type="NCBI Taxonomy" id="2608985"/>
    <lineage>
        <taxon>Bacteria</taxon>
        <taxon>Pseudomonadati</taxon>
        <taxon>Pseudomonadota</taxon>
        <taxon>Betaproteobacteria</taxon>
        <taxon>Candidatus Desulfobacillus</taxon>
    </lineage>
</organism>
<evidence type="ECO:0000313" key="2">
    <source>
        <dbReference type="Proteomes" id="UP000662914"/>
    </source>
</evidence>